<feature type="chain" id="PRO_5041357639" evidence="2">
    <location>
        <begin position="22"/>
        <end position="419"/>
    </location>
</feature>
<gene>
    <name evidence="3" type="ORF">F5878DRAFT_233907</name>
</gene>
<keyword evidence="2" id="KW-0732">Signal</keyword>
<protein>
    <submittedName>
        <fullName evidence="3">Uncharacterized protein</fullName>
    </submittedName>
</protein>
<dbReference type="AlphaFoldDB" id="A0AA38UK50"/>
<dbReference type="EMBL" id="MU805968">
    <property type="protein sequence ID" value="KAJ3843766.1"/>
    <property type="molecule type" value="Genomic_DNA"/>
</dbReference>
<keyword evidence="4" id="KW-1185">Reference proteome</keyword>
<evidence type="ECO:0000313" key="4">
    <source>
        <dbReference type="Proteomes" id="UP001163846"/>
    </source>
</evidence>
<accession>A0AA38UK50</accession>
<feature type="signal peptide" evidence="2">
    <location>
        <begin position="1"/>
        <end position="21"/>
    </location>
</feature>
<sequence>MLPNHFPAFLSTIGVALTAVAAPLPHATTHGESAQDDSGLGAPRALVNAYERAKSAECSLDPSVLPSTLPSTPNDGLWAENVSPSPLCCDPSVDSRCPPGPSAPVARAVTVEARTGADEGEEVKHSVRAASVPSPPVVVGSYGCTILMYLSGQTINPGNVYDLLKSIDPGQWAKDVRTSKTLANFKKTDSGGLYLDTDKLLGESHPKLDRVELESMILKELFTSVKLRRNRKIRYPSLTKYAYLRLQELHTYVEDTRKSEDLQKFKSTHSGRLLQALYEAIRDYTSRPPGQPVFRIDNLEFWVDQDIRGITTPEDKASDGLRWVLGEDWDAKQRVCTQPNEYLFPKETRQGLDQLNASAPREVALELAKLYHVDAKECGSAERERHHRNPPGQTGSPHAETPPSLLSSRKYLSELIVKD</sequence>
<comment type="caution">
    <text evidence="3">The sequence shown here is derived from an EMBL/GenBank/DDBJ whole genome shotgun (WGS) entry which is preliminary data.</text>
</comment>
<evidence type="ECO:0000256" key="2">
    <source>
        <dbReference type="SAM" id="SignalP"/>
    </source>
</evidence>
<organism evidence="3 4">
    <name type="scientific">Lentinula raphanica</name>
    <dbReference type="NCBI Taxonomy" id="153919"/>
    <lineage>
        <taxon>Eukaryota</taxon>
        <taxon>Fungi</taxon>
        <taxon>Dikarya</taxon>
        <taxon>Basidiomycota</taxon>
        <taxon>Agaricomycotina</taxon>
        <taxon>Agaricomycetes</taxon>
        <taxon>Agaricomycetidae</taxon>
        <taxon>Agaricales</taxon>
        <taxon>Marasmiineae</taxon>
        <taxon>Omphalotaceae</taxon>
        <taxon>Lentinula</taxon>
    </lineage>
</organism>
<dbReference type="Proteomes" id="UP001163846">
    <property type="component" value="Unassembled WGS sequence"/>
</dbReference>
<evidence type="ECO:0000313" key="3">
    <source>
        <dbReference type="EMBL" id="KAJ3843766.1"/>
    </source>
</evidence>
<proteinExistence type="predicted"/>
<feature type="region of interest" description="Disordered" evidence="1">
    <location>
        <begin position="378"/>
        <end position="408"/>
    </location>
</feature>
<reference evidence="3" key="1">
    <citation type="submission" date="2022-08" db="EMBL/GenBank/DDBJ databases">
        <authorList>
            <consortium name="DOE Joint Genome Institute"/>
            <person name="Min B."/>
            <person name="Riley R."/>
            <person name="Sierra-Patev S."/>
            <person name="Naranjo-Ortiz M."/>
            <person name="Looney B."/>
            <person name="Konkel Z."/>
            <person name="Slot J.C."/>
            <person name="Sakamoto Y."/>
            <person name="Steenwyk J.L."/>
            <person name="Rokas A."/>
            <person name="Carro J."/>
            <person name="Camarero S."/>
            <person name="Ferreira P."/>
            <person name="Molpeceres G."/>
            <person name="Ruiz-Duenas F.J."/>
            <person name="Serrano A."/>
            <person name="Henrissat B."/>
            <person name="Drula E."/>
            <person name="Hughes K.W."/>
            <person name="Mata J.L."/>
            <person name="Ishikawa N.K."/>
            <person name="Vargas-Isla R."/>
            <person name="Ushijima S."/>
            <person name="Smith C.A."/>
            <person name="Ahrendt S."/>
            <person name="Andreopoulos W."/>
            <person name="He G."/>
            <person name="Labutti K."/>
            <person name="Lipzen A."/>
            <person name="Ng V."/>
            <person name="Sandor L."/>
            <person name="Barry K."/>
            <person name="Martinez A.T."/>
            <person name="Xiao Y."/>
            <person name="Gibbons J.G."/>
            <person name="Terashima K."/>
            <person name="Hibbett D.S."/>
            <person name="Grigoriev I.V."/>
        </authorList>
    </citation>
    <scope>NUCLEOTIDE SEQUENCE</scope>
    <source>
        <strain evidence="3">TFB9207</strain>
    </source>
</reference>
<name>A0AA38UK50_9AGAR</name>
<evidence type="ECO:0000256" key="1">
    <source>
        <dbReference type="SAM" id="MobiDB-lite"/>
    </source>
</evidence>